<reference evidence="8 9" key="1">
    <citation type="submission" date="2024-06" db="EMBL/GenBank/DDBJ databases">
        <title>The Natural Products Discovery Center: Release of the First 8490 Sequenced Strains for Exploring Actinobacteria Biosynthetic Diversity.</title>
        <authorList>
            <person name="Kalkreuter E."/>
            <person name="Kautsar S.A."/>
            <person name="Yang D."/>
            <person name="Bader C.D."/>
            <person name="Teijaro C.N."/>
            <person name="Fluegel L."/>
            <person name="Davis C.M."/>
            <person name="Simpson J.R."/>
            <person name="Lauterbach L."/>
            <person name="Steele A.D."/>
            <person name="Gui C."/>
            <person name="Meng S."/>
            <person name="Li G."/>
            <person name="Viehrig K."/>
            <person name="Ye F."/>
            <person name="Su P."/>
            <person name="Kiefer A.F."/>
            <person name="Nichols A."/>
            <person name="Cepeda A.J."/>
            <person name="Yan W."/>
            <person name="Fan B."/>
            <person name="Jiang Y."/>
            <person name="Adhikari A."/>
            <person name="Zheng C.-J."/>
            <person name="Schuster L."/>
            <person name="Cowan T.M."/>
            <person name="Smanski M.J."/>
            <person name="Chevrette M.G."/>
            <person name="De Carvalho L.P.S."/>
            <person name="Shen B."/>
        </authorList>
    </citation>
    <scope>NUCLEOTIDE SEQUENCE [LARGE SCALE GENOMIC DNA]</scope>
    <source>
        <strain evidence="8 9">NPDC050100</strain>
    </source>
</reference>
<evidence type="ECO:0000256" key="1">
    <source>
        <dbReference type="ARBA" id="ARBA00005820"/>
    </source>
</evidence>
<dbReference type="RefSeq" id="WP_358132812.1">
    <property type="nucleotide sequence ID" value="NZ_JBFALK010000006.1"/>
</dbReference>
<dbReference type="SMART" id="SM00862">
    <property type="entry name" value="Trans_reg_C"/>
    <property type="match status" value="1"/>
</dbReference>
<feature type="region of interest" description="Disordered" evidence="6">
    <location>
        <begin position="281"/>
        <end position="303"/>
    </location>
</feature>
<evidence type="ECO:0000256" key="3">
    <source>
        <dbReference type="ARBA" id="ARBA00023125"/>
    </source>
</evidence>
<dbReference type="InterPro" id="IPR041664">
    <property type="entry name" value="AAA_16"/>
</dbReference>
<dbReference type="InterPro" id="IPR011990">
    <property type="entry name" value="TPR-like_helical_dom_sf"/>
</dbReference>
<evidence type="ECO:0000256" key="6">
    <source>
        <dbReference type="SAM" id="MobiDB-lite"/>
    </source>
</evidence>
<gene>
    <name evidence="8" type="ORF">AB0I59_14315</name>
</gene>
<dbReference type="Pfam" id="PF13191">
    <property type="entry name" value="AAA_16"/>
    <property type="match status" value="1"/>
</dbReference>
<keyword evidence="4" id="KW-0804">Transcription</keyword>
<dbReference type="InterPro" id="IPR051677">
    <property type="entry name" value="AfsR-DnrI-RedD_regulator"/>
</dbReference>
<proteinExistence type="inferred from homology"/>
<comment type="similarity">
    <text evidence="1">Belongs to the AfsR/DnrI/RedD regulatory family.</text>
</comment>
<organism evidence="8 9">
    <name type="scientific">Microtetraspora glauca</name>
    <dbReference type="NCBI Taxonomy" id="1996"/>
    <lineage>
        <taxon>Bacteria</taxon>
        <taxon>Bacillati</taxon>
        <taxon>Actinomycetota</taxon>
        <taxon>Actinomycetes</taxon>
        <taxon>Streptosporangiales</taxon>
        <taxon>Streptosporangiaceae</taxon>
        <taxon>Microtetraspora</taxon>
    </lineage>
</organism>
<dbReference type="SMART" id="SM01043">
    <property type="entry name" value="BTAD"/>
    <property type="match status" value="1"/>
</dbReference>
<evidence type="ECO:0000313" key="8">
    <source>
        <dbReference type="EMBL" id="MEV0969808.1"/>
    </source>
</evidence>
<accession>A0ABV3GDT9</accession>
<dbReference type="InterPro" id="IPR016032">
    <property type="entry name" value="Sig_transdc_resp-reg_C-effctor"/>
</dbReference>
<dbReference type="Gene3D" id="3.40.50.300">
    <property type="entry name" value="P-loop containing nucleotide triphosphate hydrolases"/>
    <property type="match status" value="1"/>
</dbReference>
<protein>
    <submittedName>
        <fullName evidence="8">BTAD domain-containing putative transcriptional regulator</fullName>
    </submittedName>
</protein>
<dbReference type="InterPro" id="IPR001867">
    <property type="entry name" value="OmpR/PhoB-type_DNA-bd"/>
</dbReference>
<dbReference type="SUPFAM" id="SSF46894">
    <property type="entry name" value="C-terminal effector domain of the bipartite response regulators"/>
    <property type="match status" value="1"/>
</dbReference>
<comment type="caution">
    <text evidence="8">The sequence shown here is derived from an EMBL/GenBank/DDBJ whole genome shotgun (WGS) entry which is preliminary data.</text>
</comment>
<dbReference type="InterPro" id="IPR027417">
    <property type="entry name" value="P-loop_NTPase"/>
</dbReference>
<dbReference type="PANTHER" id="PTHR35807:SF1">
    <property type="entry name" value="TRANSCRIPTIONAL REGULATOR REDD"/>
    <property type="match status" value="1"/>
</dbReference>
<dbReference type="Gene3D" id="1.10.10.10">
    <property type="entry name" value="Winged helix-like DNA-binding domain superfamily/Winged helix DNA-binding domain"/>
    <property type="match status" value="1"/>
</dbReference>
<keyword evidence="2" id="KW-0805">Transcription regulation</keyword>
<dbReference type="SMART" id="SM00382">
    <property type="entry name" value="AAA"/>
    <property type="match status" value="1"/>
</dbReference>
<dbReference type="Proteomes" id="UP001551675">
    <property type="component" value="Unassembled WGS sequence"/>
</dbReference>
<evidence type="ECO:0000259" key="7">
    <source>
        <dbReference type="PROSITE" id="PS51755"/>
    </source>
</evidence>
<name>A0ABV3GDT9_MICGL</name>
<evidence type="ECO:0000256" key="4">
    <source>
        <dbReference type="ARBA" id="ARBA00023163"/>
    </source>
</evidence>
<keyword evidence="9" id="KW-1185">Reference proteome</keyword>
<keyword evidence="3 5" id="KW-0238">DNA-binding</keyword>
<feature type="DNA-binding region" description="OmpR/PhoB-type" evidence="5">
    <location>
        <begin position="1"/>
        <end position="98"/>
    </location>
</feature>
<dbReference type="CDD" id="cd15831">
    <property type="entry name" value="BTAD"/>
    <property type="match status" value="1"/>
</dbReference>
<dbReference type="SUPFAM" id="SSF48452">
    <property type="entry name" value="TPR-like"/>
    <property type="match status" value="2"/>
</dbReference>
<dbReference type="Pfam" id="PF03704">
    <property type="entry name" value="BTAD"/>
    <property type="match status" value="1"/>
</dbReference>
<dbReference type="EMBL" id="JBFALK010000006">
    <property type="protein sequence ID" value="MEV0969808.1"/>
    <property type="molecule type" value="Genomic_DNA"/>
</dbReference>
<dbReference type="SUPFAM" id="SSF52540">
    <property type="entry name" value="P-loop containing nucleoside triphosphate hydrolases"/>
    <property type="match status" value="1"/>
</dbReference>
<evidence type="ECO:0000256" key="2">
    <source>
        <dbReference type="ARBA" id="ARBA00023015"/>
    </source>
</evidence>
<dbReference type="Gene3D" id="1.25.40.10">
    <property type="entry name" value="Tetratricopeptide repeat domain"/>
    <property type="match status" value="1"/>
</dbReference>
<dbReference type="PROSITE" id="PS51755">
    <property type="entry name" value="OMPR_PHOB"/>
    <property type="match status" value="1"/>
</dbReference>
<dbReference type="InterPro" id="IPR003593">
    <property type="entry name" value="AAA+_ATPase"/>
</dbReference>
<evidence type="ECO:0000256" key="5">
    <source>
        <dbReference type="PROSITE-ProRule" id="PRU01091"/>
    </source>
</evidence>
<dbReference type="InterPro" id="IPR005158">
    <property type="entry name" value="BTAD"/>
</dbReference>
<feature type="domain" description="OmpR/PhoB-type" evidence="7">
    <location>
        <begin position="1"/>
        <end position="98"/>
    </location>
</feature>
<sequence>MEFRLLGPVSVIGDDGMVLDTGPSQQRAVLALCMLAAPRPVNVAGIIGALWPEEPPPRAVNTVQAYISKLRRVFEPGRPRRDSPSVLVSRPGGYALAMPDGAYDLGRAKERITTGRRLLSTGEYAEGAGELRRALAEWRGAPLSGFEEEPWARDDINHLTELRLTVIEDASEAELVLGMGPELAPGLARLLSDQPLRERLRRITAHALYQAGRQVDALALLADGRRMLVDELGLDPDPRSRELERRILSQDPALMPDPAAMRGPTLIPDSTSVAPAIDATRPGANGSAEQVAGTESGTARTGAVPPTRLIGRAAEADVLRRAITSGGHRIVLIAGEPGIGKTSLAEDAARHVRTVVFGRCWDGTGAPPYWPWAQAVRELTGRSGELAEITGATGEFALYEAFARLVGGHGAVLIILDDLQWADASSLRLLEFLAATRSCPELTVVATYRDTEVAEPLARALSTLIRLPHVERVTLGGLREDAIAEYLERAGVDAGRAADVARKTGGNPFFLGEVVHLGEDAPGAIADVLRGRMAAMPPGTPDVLSAAALLGREAEVGVLLDVVDTPHDQVLDVLDAAVQARLLTERGLVYRFAHDIVRDVLRDGLAPLRRRRLHARVAAVLERRGTHLAELAHHYREGLVIAGMAGKAIEYARQAAAHATAQFAYEDAAEHLRHAVLLTGQLPVTDLALKCDLLLDLAEAQSAAGMSIRVRASLDEAAEIAESLGDDERLARAVLGFSDPLAWAMYEEWVAGDALAGRIERALRAHAGADSPWRPQLLAAAAVTGSFTRPVGDSVALAAEAVREARDRGDDRSLLRGLSAQEILSRGVATHADRQAVIDEMAEVARRTGDLVSEWLAREADYYELVKQGESETAEPLLAWLRETARRIRQPALLSLAAWLAAIRAYMRGDLDDALAEAEESARVHPEGALGRDDAAVREQVFRCLVLRVRGEAGRALALSEEMLAIRPGQAGWMVLRCAALLDVGRRAEAAGVLADLSRADFAAIEGDLAYRFIPDLLSEACLELGDAAASRALYRRLAPSGGRLLGWSVADLCLGRLALGLGDDEAASRHLGAALDLVARSGAVLYEAPVRELLARVG</sequence>
<dbReference type="PANTHER" id="PTHR35807">
    <property type="entry name" value="TRANSCRIPTIONAL REGULATOR REDD-RELATED"/>
    <property type="match status" value="1"/>
</dbReference>
<dbReference type="InterPro" id="IPR036388">
    <property type="entry name" value="WH-like_DNA-bd_sf"/>
</dbReference>
<evidence type="ECO:0000313" key="9">
    <source>
        <dbReference type="Proteomes" id="UP001551675"/>
    </source>
</evidence>